<dbReference type="GO" id="GO:0008270">
    <property type="term" value="F:zinc ion binding"/>
    <property type="evidence" value="ECO:0007669"/>
    <property type="project" value="InterPro"/>
</dbReference>
<sequence>MATNGAKAGSERFDPTFTQNVINAMGPKTSPRMREVMTSLTKHLHDFAREIELTVDEWTEGVALLNWAGQMSDDRRNEGQLVCDVVGLETLVDEITYKKASEATDLATQSAILGPFFQTDHKIRKKDESVVEKLPDDAEVAYVYGQVVDATTKKPVANASIDIWEASTNGLYEQQDEEQPKSNLCGKFYTDENGEYGLYCLRPTPYPIPYDGPAGKLLQLLDRHPYRPAHIHFIVLAEGYKPITTQIFDKTSKYLDDDSVFAVKDSLVVEFLPRDGDEKAKKQLNYNIHMAPLSSKGESGDGCDGQQPCLLCKRRGREPECVFSDVFSKRGSHSGQDSSSTPQPITQLKDGLNESNDEIAIESLLTLSGTRSAAKSPQYDRDPDDLISKAPVPKLARLLRDGRGKFIFVGDSSNLAFVQNIRRLVKAEIGECQMTSDPLRHAMCEVIPPQKVPTPAQFQHPKPSAAEAQDLIKHYLLASSGVIDLFDSDDITDHLLTWTRDSSAETDFNSSIYYLVMAIGALTRNSTDVDQAEFYFLRGREIGVASFLEDPSVLTIQAYTLITFYMLAAVRRNGAFMLLGIAVRAAYALGLHRSDISNLFEPRERLARERVWKSLRVLDLYMSGSLGRPPATSEVDGGSVSWNRSTRDYEDIQMNGRNTSATLRICFIFERILNEVYCRREVSVQLVESISRQYRDWTMQLPAGLKADSLDSLDANGASTTPTLRQTIGIAHLKGAYYWSIILLTRPFLIFRVSSKIKGRGDDEDSSGNSVTMTLSEACIDAALRSIEIATDIVHTPGIPKRLFMITNSTFISAMVIGFAIFGDFDKSFPLLSSITQAEAILTIMAKDDLSARRHHEITSYLRLAALEHINRRDQFQMQRRRQDIHNIFGDPIKTNGGTSTKATTGTHTPDQAPSSEAGQLDKNGAALFDMADAGDTAPPWQLRFDMPPESRGPVLTTSGALAYGGEESAEQIPSLPRTDFGQMPDTDYLSPDGSGIPSLPSYAEEFPLFSLMTDFEMQDPFILRT</sequence>
<evidence type="ECO:0000256" key="8">
    <source>
        <dbReference type="SAM" id="MobiDB-lite"/>
    </source>
</evidence>
<evidence type="ECO:0000256" key="2">
    <source>
        <dbReference type="ARBA" id="ARBA00007825"/>
    </source>
</evidence>
<protein>
    <recommendedName>
        <fullName evidence="9">Xylanolytic transcriptional activator regulatory domain-containing protein</fullName>
    </recommendedName>
</protein>
<dbReference type="Gene3D" id="2.60.130.10">
    <property type="entry name" value="Aromatic compound dioxygenase"/>
    <property type="match status" value="1"/>
</dbReference>
<feature type="region of interest" description="Disordered" evidence="8">
    <location>
        <begin position="887"/>
        <end position="920"/>
    </location>
</feature>
<dbReference type="CDD" id="cd12148">
    <property type="entry name" value="fungal_TF_MHR"/>
    <property type="match status" value="1"/>
</dbReference>
<comment type="similarity">
    <text evidence="2">Belongs to the intradiol ring-cleavage dioxygenase family.</text>
</comment>
<dbReference type="Pfam" id="PF00775">
    <property type="entry name" value="Dioxygenase_C"/>
    <property type="match status" value="1"/>
</dbReference>
<keyword evidence="11" id="KW-1185">Reference proteome</keyword>
<dbReference type="GO" id="GO:0009712">
    <property type="term" value="P:catechol-containing compound metabolic process"/>
    <property type="evidence" value="ECO:0007669"/>
    <property type="project" value="InterPro"/>
</dbReference>
<dbReference type="Pfam" id="PF04444">
    <property type="entry name" value="Dioxygenase_N"/>
    <property type="match status" value="1"/>
</dbReference>
<feature type="domain" description="Xylanolytic transcriptional activator regulatory" evidence="9">
    <location>
        <begin position="575"/>
        <end position="646"/>
    </location>
</feature>
<gene>
    <name evidence="10" type="ORF">H2200_000640</name>
</gene>
<reference evidence="10" key="1">
    <citation type="submission" date="2022-10" db="EMBL/GenBank/DDBJ databases">
        <title>Culturing micro-colonial fungi from biological soil crusts in the Mojave desert and describing Neophaeococcomyces mojavensis, and introducing the new genera and species Taxawa tesnikishii.</title>
        <authorList>
            <person name="Kurbessoian T."/>
            <person name="Stajich J.E."/>
        </authorList>
    </citation>
    <scope>NUCLEOTIDE SEQUENCE</scope>
    <source>
        <strain evidence="10">TK_41</strain>
    </source>
</reference>
<keyword evidence="3" id="KW-0479">Metal-binding</keyword>
<evidence type="ECO:0000256" key="4">
    <source>
        <dbReference type="ARBA" id="ARBA00022964"/>
    </source>
</evidence>
<dbReference type="GO" id="GO:0003677">
    <property type="term" value="F:DNA binding"/>
    <property type="evidence" value="ECO:0007669"/>
    <property type="project" value="InterPro"/>
</dbReference>
<dbReference type="InterPro" id="IPR015889">
    <property type="entry name" value="Intradiol_dOase_core"/>
</dbReference>
<dbReference type="GO" id="GO:0008199">
    <property type="term" value="F:ferric iron binding"/>
    <property type="evidence" value="ECO:0007669"/>
    <property type="project" value="InterPro"/>
</dbReference>
<dbReference type="Proteomes" id="UP001172673">
    <property type="component" value="Unassembled WGS sequence"/>
</dbReference>
<dbReference type="InterPro" id="IPR007219">
    <property type="entry name" value="XnlR_reg_dom"/>
</dbReference>
<dbReference type="EMBL" id="JAPDRK010000001">
    <property type="protein sequence ID" value="KAJ9616920.1"/>
    <property type="molecule type" value="Genomic_DNA"/>
</dbReference>
<keyword evidence="4" id="KW-0223">Dioxygenase</keyword>
<evidence type="ECO:0000256" key="3">
    <source>
        <dbReference type="ARBA" id="ARBA00022723"/>
    </source>
</evidence>
<dbReference type="InterPro" id="IPR039390">
    <property type="entry name" value="1_2-HQD/HQD"/>
</dbReference>
<feature type="compositionally biased region" description="Low complexity" evidence="8">
    <location>
        <begin position="895"/>
        <end position="909"/>
    </location>
</feature>
<comment type="caution">
    <text evidence="10">The sequence shown here is derived from an EMBL/GenBank/DDBJ whole genome shotgun (WGS) entry which is preliminary data.</text>
</comment>
<feature type="region of interest" description="Disordered" evidence="8">
    <location>
        <begin position="939"/>
        <end position="997"/>
    </location>
</feature>
<dbReference type="Pfam" id="PF04082">
    <property type="entry name" value="Fungal_trans"/>
    <property type="match status" value="1"/>
</dbReference>
<evidence type="ECO:0000256" key="7">
    <source>
        <dbReference type="ARBA" id="ARBA00023242"/>
    </source>
</evidence>
<dbReference type="SMART" id="SM00906">
    <property type="entry name" value="Fungal_trans"/>
    <property type="match status" value="1"/>
</dbReference>
<name>A0AA38XNU7_9EURO</name>
<evidence type="ECO:0000256" key="5">
    <source>
        <dbReference type="ARBA" id="ARBA00023002"/>
    </source>
</evidence>
<feature type="compositionally biased region" description="Polar residues" evidence="8">
    <location>
        <begin position="333"/>
        <end position="346"/>
    </location>
</feature>
<evidence type="ECO:0000256" key="6">
    <source>
        <dbReference type="ARBA" id="ARBA00023004"/>
    </source>
</evidence>
<organism evidence="10 11">
    <name type="scientific">Cladophialophora chaetospira</name>
    <dbReference type="NCBI Taxonomy" id="386627"/>
    <lineage>
        <taxon>Eukaryota</taxon>
        <taxon>Fungi</taxon>
        <taxon>Dikarya</taxon>
        <taxon>Ascomycota</taxon>
        <taxon>Pezizomycotina</taxon>
        <taxon>Eurotiomycetes</taxon>
        <taxon>Chaetothyriomycetidae</taxon>
        <taxon>Chaetothyriales</taxon>
        <taxon>Herpotrichiellaceae</taxon>
        <taxon>Cladophialophora</taxon>
    </lineage>
</organism>
<dbReference type="GO" id="GO:0006351">
    <property type="term" value="P:DNA-templated transcription"/>
    <property type="evidence" value="ECO:0007669"/>
    <property type="project" value="InterPro"/>
</dbReference>
<evidence type="ECO:0000313" key="11">
    <source>
        <dbReference type="Proteomes" id="UP001172673"/>
    </source>
</evidence>
<dbReference type="PANTHER" id="PTHR33711">
    <property type="entry name" value="DIOXYGENASE, PUTATIVE (AFU_ORTHOLOGUE AFUA_2G02910)-RELATED"/>
    <property type="match status" value="1"/>
</dbReference>
<dbReference type="GO" id="GO:0018576">
    <property type="term" value="F:catechol 1,2-dioxygenase activity"/>
    <property type="evidence" value="ECO:0007669"/>
    <property type="project" value="InterPro"/>
</dbReference>
<dbReference type="InterPro" id="IPR050770">
    <property type="entry name" value="Intradiol_RC_Dioxygenase"/>
</dbReference>
<dbReference type="InterPro" id="IPR007535">
    <property type="entry name" value="Catechol_dOase_N"/>
</dbReference>
<evidence type="ECO:0000313" key="10">
    <source>
        <dbReference type="EMBL" id="KAJ9616920.1"/>
    </source>
</evidence>
<keyword evidence="5" id="KW-0560">Oxidoreductase</keyword>
<feature type="region of interest" description="Disordered" evidence="8">
    <location>
        <begin position="329"/>
        <end position="350"/>
    </location>
</feature>
<proteinExistence type="inferred from homology"/>
<comment type="cofactor">
    <cofactor evidence="1">
        <name>Fe(3+)</name>
        <dbReference type="ChEBI" id="CHEBI:29034"/>
    </cofactor>
</comment>
<evidence type="ECO:0000256" key="1">
    <source>
        <dbReference type="ARBA" id="ARBA00001965"/>
    </source>
</evidence>
<accession>A0AA38XNU7</accession>
<keyword evidence="7" id="KW-0539">Nucleus</keyword>
<dbReference type="CDD" id="cd03461">
    <property type="entry name" value="1_2-HQD"/>
    <property type="match status" value="1"/>
</dbReference>
<evidence type="ECO:0000259" key="9">
    <source>
        <dbReference type="SMART" id="SM00906"/>
    </source>
</evidence>
<dbReference type="SUPFAM" id="SSF49482">
    <property type="entry name" value="Aromatic compound dioxygenase"/>
    <property type="match status" value="1"/>
</dbReference>
<keyword evidence="6" id="KW-0408">Iron</keyword>
<dbReference type="PANTHER" id="PTHR33711:SF7">
    <property type="entry name" value="INTRADIOL RING-CLEAVAGE DIOXYGENASES DOMAIN-CONTAINING PROTEIN-RELATED"/>
    <property type="match status" value="1"/>
</dbReference>
<dbReference type="AlphaFoldDB" id="A0AA38XNU7"/>
<dbReference type="InterPro" id="IPR000627">
    <property type="entry name" value="Intradiol_dOase_C"/>
</dbReference>